<protein>
    <recommendedName>
        <fullName evidence="2">Curli production assembly/transport component CsgE</fullName>
    </recommendedName>
</protein>
<evidence type="ECO:0000256" key="2">
    <source>
        <dbReference type="ARBA" id="ARBA00014024"/>
    </source>
</evidence>
<name>A0ABS1E4Q3_9GAMM</name>
<comment type="caution">
    <text evidence="5">The sequence shown here is derived from an EMBL/GenBank/DDBJ whole genome shotgun (WGS) entry which is preliminary data.</text>
</comment>
<dbReference type="InterPro" id="IPR018900">
    <property type="entry name" value="Curli_CsgE"/>
</dbReference>
<evidence type="ECO:0000313" key="6">
    <source>
        <dbReference type="Proteomes" id="UP000738126"/>
    </source>
</evidence>
<feature type="region of interest" description="Disordered" evidence="4">
    <location>
        <begin position="119"/>
        <end position="161"/>
    </location>
</feature>
<reference evidence="5 6" key="1">
    <citation type="journal article" date="2020" name="Microorganisms">
        <title>Osmotic Adaptation and Compatible Solute Biosynthesis of Phototrophic Bacteria as Revealed from Genome Analyses.</title>
        <authorList>
            <person name="Imhoff J.F."/>
            <person name="Rahn T."/>
            <person name="Kunzel S."/>
            <person name="Keller A."/>
            <person name="Neulinger S.C."/>
        </authorList>
    </citation>
    <scope>NUCLEOTIDE SEQUENCE [LARGE SCALE GENOMIC DNA]</scope>
    <source>
        <strain evidence="5 6">DSM 15116</strain>
    </source>
</reference>
<comment type="function">
    <text evidence="1">May be involved in the biogenesis of curli organelles.</text>
</comment>
<dbReference type="Proteomes" id="UP000738126">
    <property type="component" value="Unassembled WGS sequence"/>
</dbReference>
<dbReference type="EMBL" id="NRSH01000008">
    <property type="protein sequence ID" value="MBK1725740.1"/>
    <property type="molecule type" value="Genomic_DNA"/>
</dbReference>
<organism evidence="5 6">
    <name type="scientific">Halorhodospira neutriphila</name>
    <dbReference type="NCBI Taxonomy" id="168379"/>
    <lineage>
        <taxon>Bacteria</taxon>
        <taxon>Pseudomonadati</taxon>
        <taxon>Pseudomonadota</taxon>
        <taxon>Gammaproteobacteria</taxon>
        <taxon>Chromatiales</taxon>
        <taxon>Ectothiorhodospiraceae</taxon>
        <taxon>Halorhodospira</taxon>
    </lineage>
</organism>
<gene>
    <name evidence="5" type="ORF">CKO13_01625</name>
</gene>
<dbReference type="Pfam" id="PF10627">
    <property type="entry name" value="CsgE"/>
    <property type="match status" value="1"/>
</dbReference>
<evidence type="ECO:0000313" key="5">
    <source>
        <dbReference type="EMBL" id="MBK1725740.1"/>
    </source>
</evidence>
<evidence type="ECO:0000256" key="3">
    <source>
        <dbReference type="ARBA" id="ARBA00022729"/>
    </source>
</evidence>
<keyword evidence="6" id="KW-1185">Reference proteome</keyword>
<proteinExistence type="predicted"/>
<evidence type="ECO:0000256" key="4">
    <source>
        <dbReference type="SAM" id="MobiDB-lite"/>
    </source>
</evidence>
<accession>A0ABS1E4Q3</accession>
<keyword evidence="3" id="KW-0732">Signal</keyword>
<sequence>MYGGVMERAYRALGGLVGVLLGASPTGLPAFDDGVIEPDGETIEDEEVIGEGAPPLQGVVVRRTITRFGDEFYRIFARAWRRQELEAPRPILIEERPSAQDGSRIRVRYSGDVLFETTLRPHGPDPAQVAEQAAGRVAERVGRRVNAGPGSGHPDLAEEEL</sequence>
<evidence type="ECO:0000256" key="1">
    <source>
        <dbReference type="ARBA" id="ARBA00003989"/>
    </source>
</evidence>